<dbReference type="Proteomes" id="UP000471751">
    <property type="component" value="Unassembled WGS sequence"/>
</dbReference>
<accession>A0A6I5RU48</accession>
<dbReference type="Pfam" id="PF04536">
    <property type="entry name" value="TPM_phosphatase"/>
    <property type="match status" value="1"/>
</dbReference>
<dbReference type="AlphaFoldDB" id="A0A6I5RU48"/>
<dbReference type="PANTHER" id="PTHR30373:SF2">
    <property type="entry name" value="UPF0603 PROTEIN YGCG"/>
    <property type="match status" value="1"/>
</dbReference>
<reference evidence="3 4" key="1">
    <citation type="submission" date="2020-02" db="EMBL/GenBank/DDBJ databases">
        <title>Broccoli isolated Pseudomonas sp.</title>
        <authorList>
            <person name="Fujikawa T."/>
            <person name="Sawada H."/>
        </authorList>
    </citation>
    <scope>NUCLEOTIDE SEQUENCE [LARGE SCALE GENOMIC DNA]</scope>
    <source>
        <strain evidence="3 4">JCM 32154</strain>
    </source>
</reference>
<name>A0A6I5RU48_9PSED</name>
<keyword evidence="1" id="KW-0472">Membrane</keyword>
<feature type="transmembrane region" description="Helical" evidence="1">
    <location>
        <begin position="108"/>
        <end position="128"/>
    </location>
</feature>
<protein>
    <submittedName>
        <fullName evidence="3">TPM domain-containing protein</fullName>
    </submittedName>
</protein>
<evidence type="ECO:0000313" key="4">
    <source>
        <dbReference type="Proteomes" id="UP000471751"/>
    </source>
</evidence>
<proteinExistence type="predicted"/>
<evidence type="ECO:0000313" key="3">
    <source>
        <dbReference type="EMBL" id="NES10878.1"/>
    </source>
</evidence>
<gene>
    <name evidence="3" type="ORF">G3O07_15860</name>
</gene>
<keyword evidence="1" id="KW-0812">Transmembrane</keyword>
<dbReference type="PANTHER" id="PTHR30373">
    <property type="entry name" value="UPF0603 PROTEIN YGCG"/>
    <property type="match status" value="1"/>
</dbReference>
<keyword evidence="4" id="KW-1185">Reference proteome</keyword>
<comment type="caution">
    <text evidence="3">The sequence shown here is derived from an EMBL/GenBank/DDBJ whole genome shotgun (WGS) entry which is preliminary data.</text>
</comment>
<dbReference type="InterPro" id="IPR007621">
    <property type="entry name" value="TPM_dom"/>
</dbReference>
<feature type="domain" description="TPM" evidence="2">
    <location>
        <begin position="2"/>
        <end position="83"/>
    </location>
</feature>
<keyword evidence="1" id="KW-1133">Transmembrane helix</keyword>
<sequence length="171" mass="17050">MSIEDYGYQLGRHWGIGQRGKDNGALLIVVPQARKLRIEVGYGLEERLTDAQASVIINSIITPAFRRGEFSQGIVQGTAAIIQVLGGNPLAEPDQATGGEAEGGSRGWTIGLFILLVVLAFTLQGLGLSGGRGRRGGGFGGGIGGFGGGSGGGGFSGGGGGFGGGGSSGGW</sequence>
<dbReference type="EMBL" id="JAAHBT010000174">
    <property type="protein sequence ID" value="NES10878.1"/>
    <property type="molecule type" value="Genomic_DNA"/>
</dbReference>
<evidence type="ECO:0000259" key="2">
    <source>
        <dbReference type="Pfam" id="PF04536"/>
    </source>
</evidence>
<organism evidence="3 4">
    <name type="scientific">Pseudomonas laurentiana</name>
    <dbReference type="NCBI Taxonomy" id="2364649"/>
    <lineage>
        <taxon>Bacteria</taxon>
        <taxon>Pseudomonadati</taxon>
        <taxon>Pseudomonadota</taxon>
        <taxon>Gammaproteobacteria</taxon>
        <taxon>Pseudomonadales</taxon>
        <taxon>Pseudomonadaceae</taxon>
        <taxon>Pseudomonas</taxon>
    </lineage>
</organism>
<evidence type="ECO:0000256" key="1">
    <source>
        <dbReference type="SAM" id="Phobius"/>
    </source>
</evidence>
<dbReference type="Gene3D" id="3.10.310.50">
    <property type="match status" value="1"/>
</dbReference>